<dbReference type="GO" id="GO:0046404">
    <property type="term" value="F:ATP-dependent polydeoxyribonucleotide 5'-hydroxyl-kinase activity"/>
    <property type="evidence" value="ECO:0007669"/>
    <property type="project" value="TreeGrafter"/>
</dbReference>
<dbReference type="PANTHER" id="PTHR12083">
    <property type="entry name" value="BIFUNCTIONAL POLYNUCLEOTIDE PHOSPHATASE/KINASE"/>
    <property type="match status" value="1"/>
</dbReference>
<accession>A0A9X1WSB7</accession>
<dbReference type="SUPFAM" id="SSF52540">
    <property type="entry name" value="P-loop containing nucleoside triphosphate hydrolases"/>
    <property type="match status" value="1"/>
</dbReference>
<organism evidence="1 2">
    <name type="scientific">Paenibacillus mangrovi</name>
    <dbReference type="NCBI Taxonomy" id="2931978"/>
    <lineage>
        <taxon>Bacteria</taxon>
        <taxon>Bacillati</taxon>
        <taxon>Bacillota</taxon>
        <taxon>Bacilli</taxon>
        <taxon>Bacillales</taxon>
        <taxon>Paenibacillaceae</taxon>
        <taxon>Paenibacillus</taxon>
    </lineage>
</organism>
<protein>
    <submittedName>
        <fullName evidence="1">ATP-binding protein</fullName>
    </submittedName>
</protein>
<name>A0A9X1WSB7_9BACL</name>
<dbReference type="Gene3D" id="3.40.50.300">
    <property type="entry name" value="P-loop containing nucleotide triphosphate hydrolases"/>
    <property type="match status" value="1"/>
</dbReference>
<keyword evidence="1" id="KW-0067">ATP-binding</keyword>
<comment type="caution">
    <text evidence="1">The sequence shown here is derived from an EMBL/GenBank/DDBJ whole genome shotgun (WGS) entry which is preliminary data.</text>
</comment>
<evidence type="ECO:0000313" key="1">
    <source>
        <dbReference type="EMBL" id="MCJ8012590.1"/>
    </source>
</evidence>
<gene>
    <name evidence="1" type="ORF">MUG84_12695</name>
</gene>
<dbReference type="InterPro" id="IPR017101">
    <property type="entry name" value="P-loop_ATP/GTP-bd_All4644_prd"/>
</dbReference>
<dbReference type="EMBL" id="JALIRP010000004">
    <property type="protein sequence ID" value="MCJ8012590.1"/>
    <property type="molecule type" value="Genomic_DNA"/>
</dbReference>
<dbReference type="GO" id="GO:0005524">
    <property type="term" value="F:ATP binding"/>
    <property type="evidence" value="ECO:0007669"/>
    <property type="project" value="UniProtKB-KW"/>
</dbReference>
<dbReference type="GO" id="GO:0006281">
    <property type="term" value="P:DNA repair"/>
    <property type="evidence" value="ECO:0007669"/>
    <property type="project" value="TreeGrafter"/>
</dbReference>
<evidence type="ECO:0000313" key="2">
    <source>
        <dbReference type="Proteomes" id="UP001139347"/>
    </source>
</evidence>
<keyword evidence="1" id="KW-0547">Nucleotide-binding</keyword>
<keyword evidence="2" id="KW-1185">Reference proteome</keyword>
<sequence length="149" mass="17802">MECVIFIGIQASGKSTFYQERFFKTHMRINLDMLKTRNREDIFIEASLRAKQPFVIDNTNSTMFDRQKYIEIAKQHKFKIIGYYFEPDYESSLERNDKRQGKERIAEVGIKSTMKKLQAPLHSEGFDELYQVRSLHEKFEVEALKHQKR</sequence>
<dbReference type="Proteomes" id="UP001139347">
    <property type="component" value="Unassembled WGS sequence"/>
</dbReference>
<proteinExistence type="predicted"/>
<reference evidence="1" key="1">
    <citation type="submission" date="2022-04" db="EMBL/GenBank/DDBJ databases">
        <title>Paenibacillus mangrovi sp. nov., a novel endophytic bacterium isolated from bark of Kandelia candel.</title>
        <authorList>
            <person name="Tuo L."/>
        </authorList>
    </citation>
    <scope>NUCLEOTIDE SEQUENCE</scope>
    <source>
        <strain evidence="1">KQZ6P-2</strain>
    </source>
</reference>
<dbReference type="RefSeq" id="WP_244725378.1">
    <property type="nucleotide sequence ID" value="NZ_JALIRP010000004.1"/>
</dbReference>
<dbReference type="PANTHER" id="PTHR12083:SF9">
    <property type="entry name" value="BIFUNCTIONAL POLYNUCLEOTIDE PHOSPHATASE_KINASE"/>
    <property type="match status" value="1"/>
</dbReference>
<dbReference type="AlphaFoldDB" id="A0A9X1WSB7"/>
<dbReference type="InterPro" id="IPR027417">
    <property type="entry name" value="P-loop_NTPase"/>
</dbReference>
<dbReference type="GO" id="GO:0046403">
    <property type="term" value="F:polynucleotide 3'-phosphatase activity"/>
    <property type="evidence" value="ECO:0007669"/>
    <property type="project" value="TreeGrafter"/>
</dbReference>
<dbReference type="PIRSF" id="PIRSF037081">
    <property type="entry name" value="P-loop_All4644_prd"/>
    <property type="match status" value="1"/>
</dbReference>
<dbReference type="Pfam" id="PF13671">
    <property type="entry name" value="AAA_33"/>
    <property type="match status" value="1"/>
</dbReference>
<dbReference type="GO" id="GO:0003690">
    <property type="term" value="F:double-stranded DNA binding"/>
    <property type="evidence" value="ECO:0007669"/>
    <property type="project" value="TreeGrafter"/>
</dbReference>